<evidence type="ECO:0000256" key="3">
    <source>
        <dbReference type="ARBA" id="ARBA00022692"/>
    </source>
</evidence>
<dbReference type="InterPro" id="IPR001123">
    <property type="entry name" value="LeuE-type"/>
</dbReference>
<accession>A0ABS4TBA3</accession>
<evidence type="ECO:0000256" key="6">
    <source>
        <dbReference type="SAM" id="Phobius"/>
    </source>
</evidence>
<keyword evidence="4 6" id="KW-1133">Transmembrane helix</keyword>
<evidence type="ECO:0000256" key="4">
    <source>
        <dbReference type="ARBA" id="ARBA00022989"/>
    </source>
</evidence>
<keyword evidence="5 6" id="KW-0472">Membrane</keyword>
<dbReference type="PIRSF" id="PIRSF006324">
    <property type="entry name" value="LeuE"/>
    <property type="match status" value="1"/>
</dbReference>
<gene>
    <name evidence="7" type="ORF">JOF56_002093</name>
</gene>
<evidence type="ECO:0000256" key="1">
    <source>
        <dbReference type="ARBA" id="ARBA00004651"/>
    </source>
</evidence>
<feature type="transmembrane region" description="Helical" evidence="6">
    <location>
        <begin position="154"/>
        <end position="177"/>
    </location>
</feature>
<evidence type="ECO:0000256" key="5">
    <source>
        <dbReference type="ARBA" id="ARBA00023136"/>
    </source>
</evidence>
<keyword evidence="2" id="KW-1003">Cell membrane</keyword>
<dbReference type="PANTHER" id="PTHR30086">
    <property type="entry name" value="ARGININE EXPORTER PROTEIN ARGO"/>
    <property type="match status" value="1"/>
</dbReference>
<sequence length="208" mass="21805">MVSGVQMLAFVGVVLLAAMAPGPDFIIVTRHAAVSGRRAGIATGLGIASGVFVWAVVAALGVASLLAASAIAFTIVKLVGAAYLAYLGIKALIGAWRRGETLTATTQLSTVRPWVAFRQGLITNLLNPKCAVFFVALMPQFLSGTSPRLDQTLLLSALAVMVTAIWFTVLANLVGLLKRFFTSAKVRRVMDTVTGTILVAFGIKIATD</sequence>
<dbReference type="EMBL" id="JAGINW010000001">
    <property type="protein sequence ID" value="MBP2321708.1"/>
    <property type="molecule type" value="Genomic_DNA"/>
</dbReference>
<dbReference type="Pfam" id="PF01810">
    <property type="entry name" value="LysE"/>
    <property type="match status" value="1"/>
</dbReference>
<dbReference type="PANTHER" id="PTHR30086:SF20">
    <property type="entry name" value="ARGININE EXPORTER PROTEIN ARGO-RELATED"/>
    <property type="match status" value="1"/>
</dbReference>
<evidence type="ECO:0000256" key="2">
    <source>
        <dbReference type="ARBA" id="ARBA00022475"/>
    </source>
</evidence>
<name>A0ABS4TBA3_9PSEU</name>
<comment type="subcellular location">
    <subcellularLocation>
        <location evidence="1">Cell membrane</location>
        <topology evidence="1">Multi-pass membrane protein</topology>
    </subcellularLocation>
</comment>
<evidence type="ECO:0000313" key="8">
    <source>
        <dbReference type="Proteomes" id="UP001519332"/>
    </source>
</evidence>
<organism evidence="7 8">
    <name type="scientific">Kibdelosporangium banguiense</name>
    <dbReference type="NCBI Taxonomy" id="1365924"/>
    <lineage>
        <taxon>Bacteria</taxon>
        <taxon>Bacillati</taxon>
        <taxon>Actinomycetota</taxon>
        <taxon>Actinomycetes</taxon>
        <taxon>Pseudonocardiales</taxon>
        <taxon>Pseudonocardiaceae</taxon>
        <taxon>Kibdelosporangium</taxon>
    </lineage>
</organism>
<keyword evidence="3 6" id="KW-0812">Transmembrane</keyword>
<reference evidence="7 8" key="1">
    <citation type="submission" date="2021-03" db="EMBL/GenBank/DDBJ databases">
        <title>Sequencing the genomes of 1000 actinobacteria strains.</title>
        <authorList>
            <person name="Klenk H.-P."/>
        </authorList>
    </citation>
    <scope>NUCLEOTIDE SEQUENCE [LARGE SCALE GENOMIC DNA]</scope>
    <source>
        <strain evidence="7 8">DSM 46670</strain>
    </source>
</reference>
<comment type="caution">
    <text evidence="7">The sequence shown here is derived from an EMBL/GenBank/DDBJ whole genome shotgun (WGS) entry which is preliminary data.</text>
</comment>
<dbReference type="RefSeq" id="WP_209636741.1">
    <property type="nucleotide sequence ID" value="NZ_JAGINW010000001.1"/>
</dbReference>
<feature type="transmembrane region" description="Helical" evidence="6">
    <location>
        <begin position="121"/>
        <end position="142"/>
    </location>
</feature>
<proteinExistence type="predicted"/>
<evidence type="ECO:0000313" key="7">
    <source>
        <dbReference type="EMBL" id="MBP2321708.1"/>
    </source>
</evidence>
<feature type="transmembrane region" description="Helical" evidence="6">
    <location>
        <begin position="66"/>
        <end position="89"/>
    </location>
</feature>
<dbReference type="Proteomes" id="UP001519332">
    <property type="component" value="Unassembled WGS sequence"/>
</dbReference>
<feature type="transmembrane region" description="Helical" evidence="6">
    <location>
        <begin position="6"/>
        <end position="27"/>
    </location>
</feature>
<protein>
    <submittedName>
        <fullName evidence="7">RhtB (Resistance to homoserine/threonine) family protein</fullName>
    </submittedName>
</protein>
<keyword evidence="8" id="KW-1185">Reference proteome</keyword>
<feature type="transmembrane region" description="Helical" evidence="6">
    <location>
        <begin position="39"/>
        <end position="60"/>
    </location>
</feature>